<protein>
    <recommendedName>
        <fullName evidence="1">Inosine/uridine-preferring nucleoside hydrolase domain-containing protein</fullName>
    </recommendedName>
</protein>
<dbReference type="EMBL" id="CP002426">
    <property type="protein sequence ID" value="ADX83580.1"/>
    <property type="molecule type" value="Genomic_DNA"/>
</dbReference>
<dbReference type="AlphaFoldDB" id="F0NL89"/>
<dbReference type="Gene3D" id="3.90.245.10">
    <property type="entry name" value="Ribonucleoside hydrolase-like"/>
    <property type="match status" value="1"/>
</dbReference>
<dbReference type="GO" id="GO:0016799">
    <property type="term" value="F:hydrolase activity, hydrolyzing N-glycosyl compounds"/>
    <property type="evidence" value="ECO:0007669"/>
    <property type="project" value="InterPro"/>
</dbReference>
<dbReference type="SUPFAM" id="SSF53590">
    <property type="entry name" value="Nucleoside hydrolase"/>
    <property type="match status" value="1"/>
</dbReference>
<dbReference type="Proteomes" id="UP000006395">
    <property type="component" value="Chromosome"/>
</dbReference>
<name>F0NL89_SACI0</name>
<evidence type="ECO:0000313" key="2">
    <source>
        <dbReference type="EMBL" id="ADX83580.1"/>
    </source>
</evidence>
<dbReference type="GeneID" id="25407557"/>
<dbReference type="RefSeq" id="WP_014513049.1">
    <property type="nucleotide sequence ID" value="NC_017275.1"/>
</dbReference>
<feature type="domain" description="Inosine/uridine-preferring nucleoside hydrolase" evidence="1">
    <location>
        <begin position="11"/>
        <end position="113"/>
    </location>
</feature>
<keyword evidence="3" id="KW-1185">Reference proteome</keyword>
<gene>
    <name evidence="2" type="ordered locus">SiH_2239</name>
</gene>
<organism evidence="2 3">
    <name type="scientific">Saccharolobus islandicus (strain HVE10/4)</name>
    <name type="common">Sulfolobus islandicus</name>
    <dbReference type="NCBI Taxonomy" id="930943"/>
    <lineage>
        <taxon>Archaea</taxon>
        <taxon>Thermoproteota</taxon>
        <taxon>Thermoprotei</taxon>
        <taxon>Sulfolobales</taxon>
        <taxon>Sulfolobaceae</taxon>
        <taxon>Saccharolobus</taxon>
    </lineage>
</organism>
<dbReference type="KEGG" id="sih:SiH_2239"/>
<dbReference type="HOGENOM" id="CLU_164504_0_0_2"/>
<reference evidence="2 3" key="1">
    <citation type="journal article" date="2011" name="J. Bacteriol.">
        <title>Genome analyses of icelandic strains of Sulfolobus islandicus, model organisms for genetic and virus-host interaction studies.</title>
        <authorList>
            <person name="Guo L."/>
            <person name="Brugger K."/>
            <person name="Liu C."/>
            <person name="Shah S.A."/>
            <person name="Zheng H."/>
            <person name="Zhu Y."/>
            <person name="Wang S."/>
            <person name="Lillestol R.K."/>
            <person name="Chen L."/>
            <person name="Frank J."/>
            <person name="Prangishvili D."/>
            <person name="Paulin L."/>
            <person name="She Q."/>
            <person name="Huang L."/>
            <person name="Garrett R.A."/>
        </authorList>
    </citation>
    <scope>NUCLEOTIDE SEQUENCE [LARGE SCALE GENOMIC DNA]</scope>
    <source>
        <strain evidence="2 3">HVE10/4</strain>
    </source>
</reference>
<evidence type="ECO:0000259" key="1">
    <source>
        <dbReference type="Pfam" id="PF01156"/>
    </source>
</evidence>
<accession>F0NL89</accession>
<dbReference type="Pfam" id="PF01156">
    <property type="entry name" value="IU_nuc_hydro"/>
    <property type="match status" value="1"/>
</dbReference>
<proteinExistence type="predicted"/>
<dbReference type="InterPro" id="IPR036452">
    <property type="entry name" value="Ribo_hydro-like"/>
</dbReference>
<sequence>MANTIDPNIWSFIKSLNIKLSNFYVKIYSHYRTFSMRIQRMRGNPHPDVITAPIAIDPNIIKKSNKEYVDVETNEGLTRGVTIIDYVDPGHIIGNNKPNAEVVYNINYEKFIQTLLKTLTSD</sequence>
<dbReference type="InterPro" id="IPR001910">
    <property type="entry name" value="Inosine/uridine_hydrolase_dom"/>
</dbReference>
<evidence type="ECO:0000313" key="3">
    <source>
        <dbReference type="Proteomes" id="UP000006395"/>
    </source>
</evidence>